<dbReference type="Gene3D" id="1.10.10.10">
    <property type="entry name" value="Winged helix-like DNA-binding domain superfamily/Winged helix DNA-binding domain"/>
    <property type="match status" value="1"/>
</dbReference>
<dbReference type="Gene3D" id="3.40.190.290">
    <property type="match status" value="1"/>
</dbReference>
<accession>A0A841J7M0</accession>
<dbReference type="InterPro" id="IPR036390">
    <property type="entry name" value="WH_DNA-bd_sf"/>
</dbReference>
<evidence type="ECO:0000259" key="5">
    <source>
        <dbReference type="PROSITE" id="PS50931"/>
    </source>
</evidence>
<dbReference type="AlphaFoldDB" id="A0A841J7M0"/>
<dbReference type="PANTHER" id="PTHR30346:SF28">
    <property type="entry name" value="HTH-TYPE TRANSCRIPTIONAL REGULATOR CYNR"/>
    <property type="match status" value="1"/>
</dbReference>
<name>A0A841J7M0_9SPHN</name>
<evidence type="ECO:0000313" key="7">
    <source>
        <dbReference type="Proteomes" id="UP000552700"/>
    </source>
</evidence>
<dbReference type="InterPro" id="IPR005119">
    <property type="entry name" value="LysR_subst-bd"/>
</dbReference>
<dbReference type="InterPro" id="IPR036388">
    <property type="entry name" value="WH-like_DNA-bd_sf"/>
</dbReference>
<gene>
    <name evidence="6" type="ORF">FHS92_002270</name>
</gene>
<evidence type="ECO:0000256" key="2">
    <source>
        <dbReference type="ARBA" id="ARBA00023015"/>
    </source>
</evidence>
<dbReference type="Proteomes" id="UP000552700">
    <property type="component" value="Unassembled WGS sequence"/>
</dbReference>
<comment type="similarity">
    <text evidence="1">Belongs to the LysR transcriptional regulatory family.</text>
</comment>
<protein>
    <submittedName>
        <fullName evidence="6">DNA-binding transcriptional LysR family regulator</fullName>
    </submittedName>
</protein>
<organism evidence="6 7">
    <name type="scientific">Sphingobium subterraneum</name>
    <dbReference type="NCBI Taxonomy" id="627688"/>
    <lineage>
        <taxon>Bacteria</taxon>
        <taxon>Pseudomonadati</taxon>
        <taxon>Pseudomonadota</taxon>
        <taxon>Alphaproteobacteria</taxon>
        <taxon>Sphingomonadales</taxon>
        <taxon>Sphingomonadaceae</taxon>
        <taxon>Sphingobium</taxon>
    </lineage>
</organism>
<dbReference type="GO" id="GO:0003700">
    <property type="term" value="F:DNA-binding transcription factor activity"/>
    <property type="evidence" value="ECO:0007669"/>
    <property type="project" value="InterPro"/>
</dbReference>
<dbReference type="GO" id="GO:0032993">
    <property type="term" value="C:protein-DNA complex"/>
    <property type="evidence" value="ECO:0007669"/>
    <property type="project" value="TreeGrafter"/>
</dbReference>
<dbReference type="PROSITE" id="PS50931">
    <property type="entry name" value="HTH_LYSR"/>
    <property type="match status" value="1"/>
</dbReference>
<dbReference type="CDD" id="cd05466">
    <property type="entry name" value="PBP2_LTTR_substrate"/>
    <property type="match status" value="1"/>
</dbReference>
<feature type="domain" description="HTH lysR-type" evidence="5">
    <location>
        <begin position="2"/>
        <end position="59"/>
    </location>
</feature>
<dbReference type="PRINTS" id="PR00039">
    <property type="entry name" value="HTHLYSR"/>
</dbReference>
<keyword evidence="4" id="KW-0804">Transcription</keyword>
<comment type="caution">
    <text evidence="6">The sequence shown here is derived from an EMBL/GenBank/DDBJ whole genome shotgun (WGS) entry which is preliminary data.</text>
</comment>
<dbReference type="InterPro" id="IPR000847">
    <property type="entry name" value="LysR_HTH_N"/>
</dbReference>
<dbReference type="SUPFAM" id="SSF53850">
    <property type="entry name" value="Periplasmic binding protein-like II"/>
    <property type="match status" value="1"/>
</dbReference>
<evidence type="ECO:0000256" key="4">
    <source>
        <dbReference type="ARBA" id="ARBA00023163"/>
    </source>
</evidence>
<dbReference type="Pfam" id="PF03466">
    <property type="entry name" value="LysR_substrate"/>
    <property type="match status" value="1"/>
</dbReference>
<reference evidence="6 7" key="1">
    <citation type="submission" date="2020-08" db="EMBL/GenBank/DDBJ databases">
        <title>Genomic Encyclopedia of Type Strains, Phase IV (KMG-IV): sequencing the most valuable type-strain genomes for metagenomic binning, comparative biology and taxonomic classification.</title>
        <authorList>
            <person name="Goeker M."/>
        </authorList>
    </citation>
    <scope>NUCLEOTIDE SEQUENCE [LARGE SCALE GENOMIC DNA]</scope>
    <source>
        <strain evidence="6 7">DSM 102255</strain>
    </source>
</reference>
<dbReference type="PANTHER" id="PTHR30346">
    <property type="entry name" value="TRANSCRIPTIONAL DUAL REGULATOR HCAR-RELATED"/>
    <property type="match status" value="1"/>
</dbReference>
<evidence type="ECO:0000313" key="6">
    <source>
        <dbReference type="EMBL" id="MBB6124525.1"/>
    </source>
</evidence>
<dbReference type="RefSeq" id="WP_184080674.1">
    <property type="nucleotide sequence ID" value="NZ_JACIJP010000003.1"/>
</dbReference>
<keyword evidence="3 6" id="KW-0238">DNA-binding</keyword>
<dbReference type="EMBL" id="JACIJP010000003">
    <property type="protein sequence ID" value="MBB6124525.1"/>
    <property type="molecule type" value="Genomic_DNA"/>
</dbReference>
<keyword evidence="7" id="KW-1185">Reference proteome</keyword>
<evidence type="ECO:0000256" key="1">
    <source>
        <dbReference type="ARBA" id="ARBA00009437"/>
    </source>
</evidence>
<keyword evidence="2" id="KW-0805">Transcription regulation</keyword>
<dbReference type="Pfam" id="PF00126">
    <property type="entry name" value="HTH_1"/>
    <property type="match status" value="1"/>
</dbReference>
<dbReference type="FunFam" id="1.10.10.10:FF:000001">
    <property type="entry name" value="LysR family transcriptional regulator"/>
    <property type="match status" value="1"/>
</dbReference>
<dbReference type="SUPFAM" id="SSF46785">
    <property type="entry name" value="Winged helix' DNA-binding domain"/>
    <property type="match status" value="1"/>
</dbReference>
<evidence type="ECO:0000256" key="3">
    <source>
        <dbReference type="ARBA" id="ARBA00023125"/>
    </source>
</evidence>
<proteinExistence type="inferred from homology"/>
<sequence length="289" mass="31581">MIDRYLLRYFLAVVDHGTFSRAAVQAGVSQPTLSVGIAKLEGAMGARLFDRSSKRVSLTEAGTRLLTHARRIESEFNLAEQAGTGDRTAPMLRVGWLDTVPAALLHPVLAQMRRDHPDAPFELVEGGERDMANSLQRGRIDVAVSLAQRNGGRFVEQPLFSEGYALAISSAHPLAGEQQIDVEALADNPVIVRRHCEILSLGSRHFTTHGVRPRFSLRSTQDERVLATVAAGGGLALMPECYRWPGVARPRLAGFDVMRSVALLFADEQRQAALVRHPFIQAAIDTLSA</sequence>
<dbReference type="GO" id="GO:0003677">
    <property type="term" value="F:DNA binding"/>
    <property type="evidence" value="ECO:0007669"/>
    <property type="project" value="UniProtKB-KW"/>
</dbReference>